<dbReference type="InterPro" id="IPR029064">
    <property type="entry name" value="Ribosomal_eL30-like_sf"/>
</dbReference>
<dbReference type="InterPro" id="IPR053888">
    <property type="entry name" value="MRM3-like_sub_bind"/>
</dbReference>
<accession>A0A969PW20</accession>
<dbReference type="Proteomes" id="UP000752012">
    <property type="component" value="Unassembled WGS sequence"/>
</dbReference>
<evidence type="ECO:0000313" key="6">
    <source>
        <dbReference type="Proteomes" id="UP000752012"/>
    </source>
</evidence>
<dbReference type="PANTHER" id="PTHR43191:SF2">
    <property type="entry name" value="RRNA METHYLTRANSFERASE 3, MITOCHONDRIAL"/>
    <property type="match status" value="1"/>
</dbReference>
<dbReference type="GO" id="GO:0006396">
    <property type="term" value="P:RNA processing"/>
    <property type="evidence" value="ECO:0007669"/>
    <property type="project" value="InterPro"/>
</dbReference>
<dbReference type="SMART" id="SM00967">
    <property type="entry name" value="SpoU_sub_bind"/>
    <property type="match status" value="1"/>
</dbReference>
<comment type="similarity">
    <text evidence="1">Belongs to the class IV-like SAM-binding methyltransferase superfamily. RNA methyltransferase TrmH family.</text>
</comment>
<dbReference type="InterPro" id="IPR029026">
    <property type="entry name" value="tRNA_m1G_MTases_N"/>
</dbReference>
<dbReference type="Pfam" id="PF22435">
    <property type="entry name" value="MRM3-like_sub_bind"/>
    <property type="match status" value="1"/>
</dbReference>
<dbReference type="Gene3D" id="3.30.1330.30">
    <property type="match status" value="1"/>
</dbReference>
<dbReference type="InterPro" id="IPR029028">
    <property type="entry name" value="Alpha/beta_knot_MTases"/>
</dbReference>
<reference evidence="5 6" key="1">
    <citation type="submission" date="2020-03" db="EMBL/GenBank/DDBJ databases">
        <title>Assessment of the enzymatic potential of alkaline-tolerant lipase obtained from Bacillus luteus H11 (technogenic soil) for the bioremediation of saline soils contaminated with petroleum substances.</title>
        <authorList>
            <person name="Kalwasinska A."/>
        </authorList>
    </citation>
    <scope>NUCLEOTIDE SEQUENCE [LARGE SCALE GENOMIC DNA]</scope>
    <source>
        <strain evidence="5 6">H11</strain>
    </source>
</reference>
<dbReference type="SUPFAM" id="SSF75217">
    <property type="entry name" value="alpha/beta knot"/>
    <property type="match status" value="1"/>
</dbReference>
<dbReference type="InterPro" id="IPR001537">
    <property type="entry name" value="SpoU_MeTrfase"/>
</dbReference>
<keyword evidence="3" id="KW-0808">Transferase</keyword>
<proteinExistence type="inferred from homology"/>
<keyword evidence="2 5" id="KW-0489">Methyltransferase</keyword>
<feature type="domain" description="RNA 2-O ribose methyltransferase substrate binding" evidence="4">
    <location>
        <begin position="31"/>
        <end position="100"/>
    </location>
</feature>
<dbReference type="GO" id="GO:0005737">
    <property type="term" value="C:cytoplasm"/>
    <property type="evidence" value="ECO:0007669"/>
    <property type="project" value="UniProtKB-ARBA"/>
</dbReference>
<evidence type="ECO:0000256" key="3">
    <source>
        <dbReference type="ARBA" id="ARBA00022679"/>
    </source>
</evidence>
<dbReference type="GO" id="GO:0032259">
    <property type="term" value="P:methylation"/>
    <property type="evidence" value="ECO:0007669"/>
    <property type="project" value="UniProtKB-KW"/>
</dbReference>
<evidence type="ECO:0000313" key="5">
    <source>
        <dbReference type="EMBL" id="NJP36692.1"/>
    </source>
</evidence>
<dbReference type="Gene3D" id="3.40.1280.10">
    <property type="match status" value="1"/>
</dbReference>
<evidence type="ECO:0000256" key="1">
    <source>
        <dbReference type="ARBA" id="ARBA00007228"/>
    </source>
</evidence>
<keyword evidence="6" id="KW-1185">Reference proteome</keyword>
<dbReference type="GO" id="GO:0003723">
    <property type="term" value="F:RNA binding"/>
    <property type="evidence" value="ECO:0007669"/>
    <property type="project" value="InterPro"/>
</dbReference>
<dbReference type="AlphaFoldDB" id="A0A969PW20"/>
<dbReference type="SUPFAM" id="SSF55315">
    <property type="entry name" value="L30e-like"/>
    <property type="match status" value="1"/>
</dbReference>
<dbReference type="RefSeq" id="WP_168004988.1">
    <property type="nucleotide sequence ID" value="NZ_JAATHJ010000004.1"/>
</dbReference>
<gene>
    <name evidence="5" type="ORF">HCN83_03740</name>
</gene>
<evidence type="ECO:0000256" key="2">
    <source>
        <dbReference type="ARBA" id="ARBA00022603"/>
    </source>
</evidence>
<dbReference type="InterPro" id="IPR013123">
    <property type="entry name" value="SpoU_subst-bd"/>
</dbReference>
<organism evidence="5 6">
    <name type="scientific">Alkalicoccus luteus</name>
    <dbReference type="NCBI Taxonomy" id="1237094"/>
    <lineage>
        <taxon>Bacteria</taxon>
        <taxon>Bacillati</taxon>
        <taxon>Bacillota</taxon>
        <taxon>Bacilli</taxon>
        <taxon>Bacillales</taxon>
        <taxon>Bacillaceae</taxon>
        <taxon>Alkalicoccus</taxon>
    </lineage>
</organism>
<dbReference type="Pfam" id="PF00588">
    <property type="entry name" value="SpoU_methylase"/>
    <property type="match status" value="1"/>
</dbReference>
<dbReference type="CDD" id="cd18095">
    <property type="entry name" value="SpoU-like_rRNA-MTase"/>
    <property type="match status" value="1"/>
</dbReference>
<dbReference type="InterPro" id="IPR051259">
    <property type="entry name" value="rRNA_Methyltransferase"/>
</dbReference>
<evidence type="ECO:0000259" key="4">
    <source>
        <dbReference type="SMART" id="SM00967"/>
    </source>
</evidence>
<comment type="caution">
    <text evidence="5">The sequence shown here is derived from an EMBL/GenBank/DDBJ whole genome shotgun (WGS) entry which is preliminary data.</text>
</comment>
<sequence>MEAISSVQNPRIKAWKKLQKKRERDRSDLFLVEGEHLVEEALKASVKVKVIIIREDRDIPKRWLVEDVELVYVTERVMAELAETETPQGMIAVCEKPAAENILFESGRYLLLDRIQDPGNLGSMLRTAEAAGLEGVIFGEGCADPFNGKVVRSTQGAIFYIDVQQMDLHDAVDRCRENGVPVFGTSLNGSTFSAIEPQESFALLMGNEGAGVEPGLLEKTDQNLYIPIYGEAESLNVGAAAGILIYHLRGD</sequence>
<dbReference type="GO" id="GO:0008173">
    <property type="term" value="F:RNA methyltransferase activity"/>
    <property type="evidence" value="ECO:0007669"/>
    <property type="project" value="InterPro"/>
</dbReference>
<dbReference type="EMBL" id="JAATHJ010000004">
    <property type="protein sequence ID" value="NJP36692.1"/>
    <property type="molecule type" value="Genomic_DNA"/>
</dbReference>
<protein>
    <submittedName>
        <fullName evidence="5">RNA methyltransferase</fullName>
    </submittedName>
</protein>
<dbReference type="PANTHER" id="PTHR43191">
    <property type="entry name" value="RRNA METHYLTRANSFERASE 3"/>
    <property type="match status" value="1"/>
</dbReference>
<name>A0A969PW20_9BACI</name>